<organism evidence="15 16">
    <name type="scientific">Kazachstania africana (strain ATCC 22294 / BCRC 22015 / CBS 2517 / CECT 1963 / NBRC 1671 / NRRL Y-8276)</name>
    <name type="common">Yeast</name>
    <name type="synonym">Kluyveromyces africanus</name>
    <dbReference type="NCBI Taxonomy" id="1071382"/>
    <lineage>
        <taxon>Eukaryota</taxon>
        <taxon>Fungi</taxon>
        <taxon>Dikarya</taxon>
        <taxon>Ascomycota</taxon>
        <taxon>Saccharomycotina</taxon>
        <taxon>Saccharomycetes</taxon>
        <taxon>Saccharomycetales</taxon>
        <taxon>Saccharomycetaceae</taxon>
        <taxon>Kazachstania</taxon>
    </lineage>
</organism>
<dbReference type="FunCoup" id="H2B2E1">
    <property type="interactions" value="1293"/>
</dbReference>
<dbReference type="GO" id="GO:0044611">
    <property type="term" value="C:nuclear pore inner ring"/>
    <property type="evidence" value="ECO:0007669"/>
    <property type="project" value="EnsemblFungi"/>
</dbReference>
<evidence type="ECO:0000256" key="12">
    <source>
        <dbReference type="SAM" id="MobiDB-lite"/>
    </source>
</evidence>
<evidence type="ECO:0000256" key="3">
    <source>
        <dbReference type="ARBA" id="ARBA00004620"/>
    </source>
</evidence>
<dbReference type="GO" id="GO:0017056">
    <property type="term" value="F:structural constituent of nuclear pore"/>
    <property type="evidence" value="ECO:0007669"/>
    <property type="project" value="EnsemblFungi"/>
</dbReference>
<dbReference type="GO" id="GO:0034398">
    <property type="term" value="P:telomere tethering at nuclear periphery"/>
    <property type="evidence" value="ECO:0007669"/>
    <property type="project" value="EnsemblFungi"/>
</dbReference>
<dbReference type="InterPro" id="IPR042533">
    <property type="entry name" value="Nucleoporin_Nup155_C_1"/>
</dbReference>
<keyword evidence="7" id="KW-0653">Protein transport</keyword>
<feature type="domain" description="Nucleoporin Nup133/Nup155-like N-terminal" evidence="14">
    <location>
        <begin position="146"/>
        <end position="630"/>
    </location>
</feature>
<dbReference type="InParanoid" id="H2B2E1"/>
<dbReference type="InterPro" id="IPR007187">
    <property type="entry name" value="Nucleoporin_Nup133/Nup155_C"/>
</dbReference>
<dbReference type="HOGENOM" id="CLU_000429_0_1_1"/>
<dbReference type="PANTHER" id="PTHR10350:SF6">
    <property type="entry name" value="NUCLEAR PORE COMPLEX PROTEIN NUP155"/>
    <property type="match status" value="1"/>
</dbReference>
<dbReference type="GO" id="GO:0044877">
    <property type="term" value="F:protein-containing complex binding"/>
    <property type="evidence" value="ECO:0007669"/>
    <property type="project" value="EnsemblFungi"/>
</dbReference>
<evidence type="ECO:0000256" key="10">
    <source>
        <dbReference type="ARBA" id="ARBA00023136"/>
    </source>
</evidence>
<evidence type="ECO:0000256" key="6">
    <source>
        <dbReference type="ARBA" id="ARBA00022816"/>
    </source>
</evidence>
<dbReference type="KEGG" id="kaf:KAFR_0L01810"/>
<keyword evidence="8" id="KW-0811">Translocation</keyword>
<dbReference type="FunFam" id="1.25.40.450:FF:000002">
    <property type="entry name" value="Putative non-repetitive nucleoporin"/>
    <property type="match status" value="1"/>
</dbReference>
<protein>
    <recommendedName>
        <fullName evidence="17">Nucleoporin Nup133/Nup155-like N-terminal domain-containing protein</fullName>
    </recommendedName>
</protein>
<accession>H2B2E1</accession>
<dbReference type="STRING" id="1071382.H2B2E1"/>
<dbReference type="eggNOG" id="KOG1900">
    <property type="taxonomic scope" value="Eukaryota"/>
</dbReference>
<dbReference type="FunFam" id="1.20.58.1780:FF:000005">
    <property type="entry name" value="Nuclear pore complex subunit"/>
    <property type="match status" value="1"/>
</dbReference>
<evidence type="ECO:0000256" key="4">
    <source>
        <dbReference type="ARBA" id="ARBA00007373"/>
    </source>
</evidence>
<dbReference type="GO" id="GO:0099115">
    <property type="term" value="C:chromosome, subtelomeric region"/>
    <property type="evidence" value="ECO:0007669"/>
    <property type="project" value="EnsemblFungi"/>
</dbReference>
<dbReference type="GeneID" id="13886999"/>
<gene>
    <name evidence="15" type="primary">KAFR0L01810</name>
    <name evidence="15" type="ORF">KAFR_0L01810</name>
</gene>
<dbReference type="InterPro" id="IPR014908">
    <property type="entry name" value="Nucleoporin_Nup133/Nup155_N"/>
</dbReference>
<sequence>MFSTPLRNRIDYSNNTFAASTTLPGSTTNLPSNPSLLNTTGTSRSIQRPDAQNNDTVRSVMNLNSISSLADINATNAATTTSANLSDVNEHIRITGLGSKKPLELASEYIDHLQRRDANTPILDERSYYNNGVNYNFSREAGGLGAFTPFERQKVISIPDELLQEASKTEIKSDMGIFPEINRCWIIIDNKLVLWNIDDSTDYQFIEEIKHTILNVALVDVKPNTFVSHIKHLLLITTPFDIYLLALSHNRASNELEVYNTGMTVSINGLGSLEIATYRPTGQIFFISKTTGLNIWELQYTGSDDWFNSKCTKICLTQSAWSNLLPTNLISKLPGSDLIQSLFEENSQETLIQIIIDQSRGVVYTLSSRSIVRAYLISGSNLEGPVIIEPSYIGRIIGTTTARGAAIMAKKYLKISKIIPVSQQENNNLFFVALTVGGVRLYFNGSIGRSNIEAIRLESIKFPPSSVTPEVMQQELQQQQIEQQKRSLPFYSSLTFNESILLKLQKKSSVLLETTSASTIISPGIFFSSVLKTPQQPTKVNATLNAASTPAPIQHRLFVSVPDYGILKNHGKYVENATFLDTTSPVKQIVPLTPSFNATDKPSGYANAFASQYNSENLRVAVLTNNSVEIYRYRNPDEVFETLIDNPLAFVLNYGLAEACSTALFVTCKFNKSEVLRSNALTFLTVGIPGVVDIKPKYNRYSVSTVSSLLSKPSLTATPQRSLVTKTGTTNFDLDDVILSPRFYGIGLLITRLFREVWNRQIFSVDKDIKFDARGQALKGSLNGKNVLSGICISKEDVGYYLSSILILNEFFATYSGSIAQPTAPLLPTDKAVNKAEEVASQAESMATNSLIKLVESIKEALSFLNVFYEESEVEGYEHQYLAFKDIVKFLKVDVQTKLSKLTFKDLFAPTEDTKSLVREILLSIINRNINRGASIEYTATTLQDRCGSFCSSSDILSFRAIEHLKKAREIGLRDNDTLSYHLNAAIKLFERIVNDLSMEKLKEAIDVMISLNYFPKTIEFLLNIANAMDKGKLAYQYVANGCLENDERKKYFDKRVVVYDLVFETLVKLDELAGNNTSSVSGPSVISSDAISLKDKSYEIVLNYDDKLFHYHLYDWLVAEKSGDRLLQLDTKFILPYLKEKAKDSLKISNLLWVYHSRKSNFYHAAEILYSLAISDFDIKLTDRIECLSRANGFCNSVCPPSQKQDMVQLSSLIQELFDIAAVQDDVLNLIKTDNRIDVNNKEELSKELDGKILPVSDLFNDYAVPLGYHEVALNIFKISDFRNEEEILSKWNELFDSLKRELSDSSNIEDSVNFVNLLSNVVVKIARNVHTSEFVFPISELFPRICSIVHEALPTSHIKEGSIISIFISAGVSFSKLYYVLKDLIQTSDSANVIFFKKEMTWLIKEWYQSDRKLRDIISFDDISNLKEYSVENDPLEKYTKKTGNSV</sequence>
<dbReference type="Gene3D" id="1.25.40.440">
    <property type="entry name" value="Nucleoporin, helical domain, central subdomain"/>
    <property type="match status" value="1"/>
</dbReference>
<dbReference type="GO" id="GO:0000972">
    <property type="term" value="P:transcription-dependent tethering of RNA polymerase II gene DNA at nuclear periphery"/>
    <property type="evidence" value="ECO:0007669"/>
    <property type="project" value="TreeGrafter"/>
</dbReference>
<dbReference type="GO" id="GO:0031507">
    <property type="term" value="P:heterochromatin formation"/>
    <property type="evidence" value="ECO:0007669"/>
    <property type="project" value="EnsemblFungi"/>
</dbReference>
<evidence type="ECO:0000259" key="14">
    <source>
        <dbReference type="Pfam" id="PF08801"/>
    </source>
</evidence>
<dbReference type="PANTHER" id="PTHR10350">
    <property type="entry name" value="NUCLEAR PORE COMPLEX PROTEIN NUP155"/>
    <property type="match status" value="1"/>
</dbReference>
<evidence type="ECO:0000256" key="1">
    <source>
        <dbReference type="ARBA" id="ARBA00004335"/>
    </source>
</evidence>
<dbReference type="OrthoDB" id="338970at2759"/>
<dbReference type="Gene3D" id="1.20.58.1780">
    <property type="match status" value="1"/>
</dbReference>
<keyword evidence="6" id="KW-0509">mRNA transport</keyword>
<dbReference type="FunFam" id="1.25.40.440:FF:000001">
    <property type="entry name" value="Nuclear pore complex subunit"/>
    <property type="match status" value="1"/>
</dbReference>
<evidence type="ECO:0000256" key="8">
    <source>
        <dbReference type="ARBA" id="ARBA00023010"/>
    </source>
</evidence>
<dbReference type="Gene3D" id="1.25.40.450">
    <property type="entry name" value="Nucleoporin, helical domain, N-terminal subdomain"/>
    <property type="match status" value="1"/>
</dbReference>
<dbReference type="GO" id="GO:0006405">
    <property type="term" value="P:RNA export from nucleus"/>
    <property type="evidence" value="ECO:0007669"/>
    <property type="project" value="TreeGrafter"/>
</dbReference>
<dbReference type="InterPro" id="IPR004870">
    <property type="entry name" value="Nucleoporin_Nup155"/>
</dbReference>
<evidence type="ECO:0000256" key="2">
    <source>
        <dbReference type="ARBA" id="ARBA00004567"/>
    </source>
</evidence>
<dbReference type="GO" id="GO:1990841">
    <property type="term" value="F:promoter-specific chromatin binding"/>
    <property type="evidence" value="ECO:0007669"/>
    <property type="project" value="EnsemblFungi"/>
</dbReference>
<evidence type="ECO:0000256" key="7">
    <source>
        <dbReference type="ARBA" id="ARBA00022927"/>
    </source>
</evidence>
<evidence type="ECO:0000313" key="15">
    <source>
        <dbReference type="EMBL" id="CCF60791.1"/>
    </source>
</evidence>
<evidence type="ECO:0000256" key="5">
    <source>
        <dbReference type="ARBA" id="ARBA00022448"/>
    </source>
</evidence>
<dbReference type="GO" id="GO:0051292">
    <property type="term" value="P:nuclear pore complex assembly"/>
    <property type="evidence" value="ECO:0007669"/>
    <property type="project" value="EnsemblFungi"/>
</dbReference>
<dbReference type="Pfam" id="PF03177">
    <property type="entry name" value="Nucleoporin_C"/>
    <property type="match status" value="1"/>
</dbReference>
<dbReference type="RefSeq" id="XP_003959926.1">
    <property type="nucleotide sequence ID" value="XM_003959877.1"/>
</dbReference>
<proteinExistence type="inferred from homology"/>
<dbReference type="Gene3D" id="1.10.167.20">
    <property type="match status" value="1"/>
</dbReference>
<comment type="similarity">
    <text evidence="4">Belongs to the non-repetitive/WGA-negative nucleoporin family.</text>
</comment>
<dbReference type="GO" id="GO:0007059">
    <property type="term" value="P:chromosome segregation"/>
    <property type="evidence" value="ECO:0007669"/>
    <property type="project" value="EnsemblFungi"/>
</dbReference>
<dbReference type="Gene3D" id="1.20.120.1050">
    <property type="match status" value="1"/>
</dbReference>
<name>H2B2E1_KAZAF</name>
<dbReference type="Pfam" id="PF08801">
    <property type="entry name" value="Nucleoporin_N"/>
    <property type="match status" value="1"/>
</dbReference>
<evidence type="ECO:0000256" key="9">
    <source>
        <dbReference type="ARBA" id="ARBA00023132"/>
    </source>
</evidence>
<dbReference type="GO" id="GO:0036228">
    <property type="term" value="P:protein localization to nuclear inner membrane"/>
    <property type="evidence" value="ECO:0007669"/>
    <property type="project" value="EnsemblFungi"/>
</dbReference>
<comment type="subcellular location">
    <subcellularLocation>
        <location evidence="1">Nucleus membrane</location>
        <topology evidence="1">Peripheral membrane protein</topology>
        <orientation evidence="1">Cytoplasmic side</orientation>
    </subcellularLocation>
    <subcellularLocation>
        <location evidence="3">Nucleus membrane</location>
        <topology evidence="3">Peripheral membrane protein</topology>
        <orientation evidence="3">Nucleoplasmic side</orientation>
    </subcellularLocation>
    <subcellularLocation>
        <location evidence="2">Nucleus</location>
        <location evidence="2">Nuclear pore complex</location>
    </subcellularLocation>
</comment>
<keyword evidence="16" id="KW-1185">Reference proteome</keyword>
<evidence type="ECO:0000259" key="13">
    <source>
        <dbReference type="Pfam" id="PF03177"/>
    </source>
</evidence>
<dbReference type="GO" id="GO:0031965">
    <property type="term" value="C:nuclear membrane"/>
    <property type="evidence" value="ECO:0007669"/>
    <property type="project" value="UniProtKB-SubCell"/>
</dbReference>
<dbReference type="EMBL" id="HE650832">
    <property type="protein sequence ID" value="CCF60791.1"/>
    <property type="molecule type" value="Genomic_DNA"/>
</dbReference>
<keyword evidence="5" id="KW-0813">Transport</keyword>
<keyword evidence="10" id="KW-0472">Membrane</keyword>
<evidence type="ECO:0000313" key="16">
    <source>
        <dbReference type="Proteomes" id="UP000005220"/>
    </source>
</evidence>
<dbReference type="GO" id="GO:0051028">
    <property type="term" value="P:mRNA transport"/>
    <property type="evidence" value="ECO:0007669"/>
    <property type="project" value="UniProtKB-KW"/>
</dbReference>
<evidence type="ECO:0008006" key="17">
    <source>
        <dbReference type="Google" id="ProtNLM"/>
    </source>
</evidence>
<evidence type="ECO:0000256" key="11">
    <source>
        <dbReference type="ARBA" id="ARBA00023242"/>
    </source>
</evidence>
<reference evidence="15 16" key="1">
    <citation type="journal article" date="2011" name="Proc. Natl. Acad. Sci. U.S.A.">
        <title>Evolutionary erosion of yeast sex chromosomes by mating-type switching accidents.</title>
        <authorList>
            <person name="Gordon J.L."/>
            <person name="Armisen D."/>
            <person name="Proux-Wera E."/>
            <person name="Oheigeartaigh S.S."/>
            <person name="Byrne K.P."/>
            <person name="Wolfe K.H."/>
        </authorList>
    </citation>
    <scope>NUCLEOTIDE SEQUENCE [LARGE SCALE GENOMIC DNA]</scope>
    <source>
        <strain evidence="16">ATCC 22294 / BCRC 22015 / CBS 2517 / CECT 1963 / NBRC 1671 / NRRL Y-8276</strain>
    </source>
</reference>
<dbReference type="Proteomes" id="UP000005220">
    <property type="component" value="Chromosome 12"/>
</dbReference>
<dbReference type="InterPro" id="IPR042537">
    <property type="entry name" value="Nucleoporin_Nup155_C_2"/>
</dbReference>
<feature type="region of interest" description="Disordered" evidence="12">
    <location>
        <begin position="22"/>
        <end position="53"/>
    </location>
</feature>
<dbReference type="GO" id="GO:0006606">
    <property type="term" value="P:protein import into nucleus"/>
    <property type="evidence" value="ECO:0007669"/>
    <property type="project" value="TreeGrafter"/>
</dbReference>
<feature type="domain" description="Nucleoporin Nup133/Nup155-like C-terminal" evidence="13">
    <location>
        <begin position="740"/>
        <end position="1443"/>
    </location>
</feature>
<keyword evidence="11" id="KW-0539">Nucleus</keyword>
<keyword evidence="9" id="KW-0906">Nuclear pore complex</keyword>